<keyword evidence="5 15" id="KW-0963">Cytoplasm</keyword>
<keyword evidence="10 15" id="KW-0067">ATP-binding</keyword>
<dbReference type="GO" id="GO:0000049">
    <property type="term" value="F:tRNA binding"/>
    <property type="evidence" value="ECO:0007669"/>
    <property type="project" value="InterPro"/>
</dbReference>
<dbReference type="Gene3D" id="1.10.730.10">
    <property type="entry name" value="Isoleucyl-tRNA Synthetase, Domain 1"/>
    <property type="match status" value="1"/>
</dbReference>
<evidence type="ECO:0000259" key="17">
    <source>
        <dbReference type="Pfam" id="PF08264"/>
    </source>
</evidence>
<dbReference type="Proteomes" id="UP000029738">
    <property type="component" value="Unassembled WGS sequence"/>
</dbReference>
<dbReference type="Gene3D" id="3.40.50.620">
    <property type="entry name" value="HUPs"/>
    <property type="match status" value="2"/>
</dbReference>
<dbReference type="SUPFAM" id="SSF52374">
    <property type="entry name" value="Nucleotidylyl transferase"/>
    <property type="match status" value="1"/>
</dbReference>
<dbReference type="GO" id="GO:0005524">
    <property type="term" value="F:ATP binding"/>
    <property type="evidence" value="ECO:0007669"/>
    <property type="project" value="UniProtKB-UniRule"/>
</dbReference>
<comment type="domain">
    <text evidence="15">IleRS has two distinct active sites: one for aminoacylation and one for editing. The misactivated valine is translocated from the active site to the editing site, which sterically excludes the correctly activated isoleucine. The single editing site contains two valyl binding pockets, one specific for each substrate (Val-AMP or Val-tRNA(Ile)).</text>
</comment>
<dbReference type="GO" id="GO:0005737">
    <property type="term" value="C:cytoplasm"/>
    <property type="evidence" value="ECO:0007669"/>
    <property type="project" value="UniProtKB-SubCell"/>
</dbReference>
<dbReference type="NCBIfam" id="TIGR00392">
    <property type="entry name" value="ileS"/>
    <property type="match status" value="1"/>
</dbReference>
<evidence type="ECO:0000256" key="12">
    <source>
        <dbReference type="ARBA" id="ARBA00023146"/>
    </source>
</evidence>
<evidence type="ECO:0000256" key="13">
    <source>
        <dbReference type="ARBA" id="ARBA00025217"/>
    </source>
</evidence>
<dbReference type="Gene3D" id="3.90.740.10">
    <property type="entry name" value="Valyl/Leucyl/Isoleucyl-tRNA synthetase, editing domain"/>
    <property type="match status" value="1"/>
</dbReference>
<dbReference type="FunFam" id="3.40.50.620:FF:000075">
    <property type="entry name" value="Isoleucine--tRNA ligase"/>
    <property type="match status" value="1"/>
</dbReference>
<dbReference type="InterPro" id="IPR002300">
    <property type="entry name" value="aa-tRNA-synth_Ia"/>
</dbReference>
<gene>
    <name evidence="15" type="primary">ileS</name>
    <name evidence="19" type="ORF">DA73_0202330</name>
    <name evidence="18" type="ORF">DA73_0400000930</name>
</gene>
<dbReference type="Pfam" id="PF00133">
    <property type="entry name" value="tRNA-synt_1"/>
    <property type="match status" value="1"/>
</dbReference>
<dbReference type="InterPro" id="IPR002301">
    <property type="entry name" value="Ile-tRNA-ligase"/>
</dbReference>
<evidence type="ECO:0000256" key="2">
    <source>
        <dbReference type="ARBA" id="ARBA00004496"/>
    </source>
</evidence>
<keyword evidence="7 15" id="KW-0479">Metal-binding</keyword>
<dbReference type="SUPFAM" id="SSF47323">
    <property type="entry name" value="Anticodon-binding domain of a subclass of class I aminoacyl-tRNA synthetases"/>
    <property type="match status" value="2"/>
</dbReference>
<organism evidence="19">
    <name type="scientific">Tolypothrix bouteillei VB521301</name>
    <dbReference type="NCBI Taxonomy" id="1479485"/>
    <lineage>
        <taxon>Bacteria</taxon>
        <taxon>Bacillati</taxon>
        <taxon>Cyanobacteriota</taxon>
        <taxon>Cyanophyceae</taxon>
        <taxon>Nostocales</taxon>
        <taxon>Tolypothrichaceae</taxon>
        <taxon>Tolypothrix</taxon>
    </lineage>
</organism>
<dbReference type="EMBL" id="JHEG04000001">
    <property type="protein sequence ID" value="KAF3884215.1"/>
    <property type="molecule type" value="Genomic_DNA"/>
</dbReference>
<reference evidence="19" key="1">
    <citation type="journal article" date="2015" name="Genome Announc.">
        <title>Draft Genome Sequence of Tolypothrix boutellei Strain VB521301.</title>
        <authorList>
            <person name="Chandrababunaidu M.M."/>
            <person name="Singh D."/>
            <person name="Sen D."/>
            <person name="Bhan S."/>
            <person name="Das S."/>
            <person name="Gupta A."/>
            <person name="Adhikary S.P."/>
            <person name="Tripathy S."/>
        </authorList>
    </citation>
    <scope>NUCLEOTIDE SEQUENCE</scope>
    <source>
        <strain evidence="19">VB521301</strain>
    </source>
</reference>
<evidence type="ECO:0000256" key="5">
    <source>
        <dbReference type="ARBA" id="ARBA00022490"/>
    </source>
</evidence>
<dbReference type="AlphaFoldDB" id="A0A0C1R7J4"/>
<keyword evidence="20" id="KW-1185">Reference proteome</keyword>
<dbReference type="FunFam" id="3.40.50.620:FF:000063">
    <property type="entry name" value="Isoleucine--tRNA ligase"/>
    <property type="match status" value="1"/>
</dbReference>
<comment type="function">
    <text evidence="13 15">Catalyzes the attachment of isoleucine to tRNA(Ile). As IleRS can inadvertently accommodate and process structurally similar amino acids such as valine, to avoid such errors it has two additional distinct tRNA(Ile)-dependent editing activities. One activity is designated as 'pretransfer' editing and involves the hydrolysis of activated Val-AMP. The other activity is designated 'posttransfer' editing and involves deacylation of mischarged Val-tRNA(Ile).</text>
</comment>
<evidence type="ECO:0000256" key="4">
    <source>
        <dbReference type="ARBA" id="ARBA00011245"/>
    </source>
</evidence>
<evidence type="ECO:0000256" key="14">
    <source>
        <dbReference type="ARBA" id="ARBA00048359"/>
    </source>
</evidence>
<evidence type="ECO:0000256" key="3">
    <source>
        <dbReference type="ARBA" id="ARBA00007078"/>
    </source>
</evidence>
<evidence type="ECO:0000256" key="7">
    <source>
        <dbReference type="ARBA" id="ARBA00022723"/>
    </source>
</evidence>
<keyword evidence="9 15" id="KW-0862">Zinc</keyword>
<proteinExistence type="inferred from homology"/>
<comment type="similarity">
    <text evidence="3 15">Belongs to the class-I aminoacyl-tRNA synthetase family. IleS type 2 subfamily.</text>
</comment>
<keyword evidence="12 15" id="KW-0030">Aminoacyl-tRNA synthetase</keyword>
<dbReference type="HAMAP" id="MF_02003">
    <property type="entry name" value="Ile_tRNA_synth_type2"/>
    <property type="match status" value="1"/>
</dbReference>
<comment type="cofactor">
    <cofactor evidence="1 15">
        <name>Zn(2+)</name>
        <dbReference type="ChEBI" id="CHEBI:29105"/>
    </cofactor>
</comment>
<dbReference type="InterPro" id="IPR033709">
    <property type="entry name" value="Anticodon_Ile_ABEc"/>
</dbReference>
<feature type="short sequence motif" description="'KMSKS' region" evidence="15">
    <location>
        <begin position="649"/>
        <end position="653"/>
    </location>
</feature>
<evidence type="ECO:0000259" key="16">
    <source>
        <dbReference type="Pfam" id="PF00133"/>
    </source>
</evidence>
<evidence type="ECO:0000256" key="9">
    <source>
        <dbReference type="ARBA" id="ARBA00022833"/>
    </source>
</evidence>
<dbReference type="InterPro" id="IPR013155">
    <property type="entry name" value="M/V/L/I-tRNA-synth_anticd-bd"/>
</dbReference>
<dbReference type="Pfam" id="PF08264">
    <property type="entry name" value="Anticodon_1"/>
    <property type="match status" value="1"/>
</dbReference>
<comment type="catalytic activity">
    <reaction evidence="14 15">
        <text>tRNA(Ile) + L-isoleucine + ATP = L-isoleucyl-tRNA(Ile) + AMP + diphosphate</text>
        <dbReference type="Rhea" id="RHEA:11060"/>
        <dbReference type="Rhea" id="RHEA-COMP:9666"/>
        <dbReference type="Rhea" id="RHEA-COMP:9695"/>
        <dbReference type="ChEBI" id="CHEBI:30616"/>
        <dbReference type="ChEBI" id="CHEBI:33019"/>
        <dbReference type="ChEBI" id="CHEBI:58045"/>
        <dbReference type="ChEBI" id="CHEBI:78442"/>
        <dbReference type="ChEBI" id="CHEBI:78528"/>
        <dbReference type="ChEBI" id="CHEBI:456215"/>
        <dbReference type="EC" id="6.1.1.5"/>
    </reaction>
</comment>
<dbReference type="OrthoDB" id="9810365at2"/>
<dbReference type="GO" id="GO:0004822">
    <property type="term" value="F:isoleucine-tRNA ligase activity"/>
    <property type="evidence" value="ECO:0007669"/>
    <property type="project" value="UniProtKB-UniRule"/>
</dbReference>
<dbReference type="CDD" id="cd07961">
    <property type="entry name" value="Anticodon_Ia_Ile_ABEc"/>
    <property type="match status" value="1"/>
</dbReference>
<dbReference type="GO" id="GO:0008270">
    <property type="term" value="F:zinc ion binding"/>
    <property type="evidence" value="ECO:0007669"/>
    <property type="project" value="UniProtKB-UniRule"/>
</dbReference>
<name>A0A0C1R7J4_9CYAN</name>
<evidence type="ECO:0000313" key="18">
    <source>
        <dbReference type="EMBL" id="KAF3884215.1"/>
    </source>
</evidence>
<dbReference type="InterPro" id="IPR009008">
    <property type="entry name" value="Val/Leu/Ile-tRNA-synth_edit"/>
</dbReference>
<dbReference type="EC" id="6.1.1.5" evidence="15"/>
<dbReference type="GO" id="GO:0002161">
    <property type="term" value="F:aminoacyl-tRNA deacylase activity"/>
    <property type="evidence" value="ECO:0007669"/>
    <property type="project" value="InterPro"/>
</dbReference>
<evidence type="ECO:0000256" key="1">
    <source>
        <dbReference type="ARBA" id="ARBA00001947"/>
    </source>
</evidence>
<comment type="subunit">
    <text evidence="4 15">Monomer.</text>
</comment>
<reference evidence="18" key="2">
    <citation type="submission" date="2019-11" db="EMBL/GenBank/DDBJ databases">
        <title>Improved Assembly of Tolypothrix boutellei genome.</title>
        <authorList>
            <person name="Sarangi A.N."/>
            <person name="Mukherjee M."/>
            <person name="Ghosh S."/>
            <person name="Singh D."/>
            <person name="Das A."/>
            <person name="Kant S."/>
            <person name="Prusty A."/>
            <person name="Tripathy S."/>
        </authorList>
    </citation>
    <scope>NUCLEOTIDE SEQUENCE</scope>
    <source>
        <strain evidence="18">VB521301</strain>
    </source>
</reference>
<comment type="caution">
    <text evidence="19">The sequence shown here is derived from an EMBL/GenBank/DDBJ whole genome shotgun (WGS) entry which is preliminary data.</text>
</comment>
<comment type="subcellular location">
    <subcellularLocation>
        <location evidence="2 15">Cytoplasm</location>
    </subcellularLocation>
</comment>
<dbReference type="EMBL" id="JHEG02000012">
    <property type="protein sequence ID" value="KIE13554.1"/>
    <property type="molecule type" value="Genomic_DNA"/>
</dbReference>
<protein>
    <recommendedName>
        <fullName evidence="15">Isoleucine--tRNA ligase</fullName>
        <ecNumber evidence="15">6.1.1.5</ecNumber>
    </recommendedName>
    <alternativeName>
        <fullName evidence="15">Isoleucyl-tRNA synthetase</fullName>
        <shortName evidence="15">IleRS</shortName>
    </alternativeName>
</protein>
<dbReference type="InterPro" id="IPR023586">
    <property type="entry name" value="Ile-tRNA-ligase_type2"/>
</dbReference>
<evidence type="ECO:0000313" key="19">
    <source>
        <dbReference type="EMBL" id="KIE13554.1"/>
    </source>
</evidence>
<dbReference type="PANTHER" id="PTHR42780:SF1">
    <property type="entry name" value="ISOLEUCINE--TRNA LIGASE, CYTOPLASMIC"/>
    <property type="match status" value="1"/>
</dbReference>
<evidence type="ECO:0000256" key="10">
    <source>
        <dbReference type="ARBA" id="ARBA00022840"/>
    </source>
</evidence>
<accession>A0A0C1R7J4</accession>
<feature type="binding site" evidence="15">
    <location>
        <position position="652"/>
    </location>
    <ligand>
        <name>ATP</name>
        <dbReference type="ChEBI" id="CHEBI:30616"/>
    </ligand>
</feature>
<feature type="domain" description="Methionyl/Valyl/Leucyl/Isoleucyl-tRNA synthetase anticodon-binding" evidence="17">
    <location>
        <begin position="735"/>
        <end position="897"/>
    </location>
</feature>
<evidence type="ECO:0000256" key="6">
    <source>
        <dbReference type="ARBA" id="ARBA00022598"/>
    </source>
</evidence>
<evidence type="ECO:0000313" key="20">
    <source>
        <dbReference type="Proteomes" id="UP000029738"/>
    </source>
</evidence>
<dbReference type="RefSeq" id="WP_038079767.1">
    <property type="nucleotide sequence ID" value="NZ_JHEG04000001.1"/>
</dbReference>
<dbReference type="InterPro" id="IPR009080">
    <property type="entry name" value="tRNAsynth_Ia_anticodon-bd"/>
</dbReference>
<dbReference type="PANTHER" id="PTHR42780">
    <property type="entry name" value="SOLEUCYL-TRNA SYNTHETASE"/>
    <property type="match status" value="1"/>
</dbReference>
<keyword evidence="6 15" id="KW-0436">Ligase</keyword>
<dbReference type="PRINTS" id="PR00984">
    <property type="entry name" value="TRNASYNTHILE"/>
</dbReference>
<keyword evidence="8 15" id="KW-0547">Nucleotide-binding</keyword>
<dbReference type="STRING" id="1479485.DA73_0202330"/>
<dbReference type="InterPro" id="IPR014729">
    <property type="entry name" value="Rossmann-like_a/b/a_fold"/>
</dbReference>
<evidence type="ECO:0000256" key="11">
    <source>
        <dbReference type="ARBA" id="ARBA00022917"/>
    </source>
</evidence>
<feature type="domain" description="Aminoacyl-tRNA synthetase class Ia" evidence="16">
    <location>
        <begin position="18"/>
        <end position="682"/>
    </location>
</feature>
<keyword evidence="11 15" id="KW-0648">Protein biosynthesis</keyword>
<dbReference type="GO" id="GO:0006428">
    <property type="term" value="P:isoleucyl-tRNA aminoacylation"/>
    <property type="evidence" value="ECO:0007669"/>
    <property type="project" value="UniProtKB-UniRule"/>
</dbReference>
<feature type="short sequence motif" description="'HIGH' region" evidence="15">
    <location>
        <begin position="48"/>
        <end position="58"/>
    </location>
</feature>
<dbReference type="Pfam" id="PF19302">
    <property type="entry name" value="DUF5915"/>
    <property type="match status" value="1"/>
</dbReference>
<sequence length="1114" mass="127355">MFREVQQSVCFPNLEQEILDFWKTHNIFRKSVEKKAPEGNFVFYEGPPTANGKPGVHHVISRAYKDLFPRYKTMQGYRVQRKGGWDTHGLPVELGVEKKLGFTKKSDIEAFGIAKFNQLCKQSVFEYIQDWNAMSDRIGYWLDLENAYITYENSYIESCWWLMKSLWERGLLFEDYRATWHCPRNNTSLSDHEVAQGYRENVEDPSVYPKFPALRAQLVERDIVKSGERPVYILAWTTTPWTLAANVGLAVRGDATYGLFEAAASDKPGTACAKGERDLDQKDLYILAYQRANDVFGENNYQTLKTFSGKELVDLQYSPILRGRIPEGEDLSQAFRVILDEQVTIDDGTGVLHIATAYGDLELGRKHNLPMLFSVDLLGKVYPDVKLLDAPAGEGRYSGTFFKDADEQIARDLLERGLLYRKTTIQHTYPFNYRDGTPLINYAKKSWYIRTTAVKDKLIENNEKIAWHPEYIRDGRFGDWLRNNVDWAVSRERYWGAPLPVWVSEDESESLCIGSLKELEDLTGRDLSGLDLHRPYIDEISFEKNGKCFKRVPHTVDVWFESGAMPYAQWHYPFENQNILPENFPADYICEAIDQTRGWFYSLHALATLLTDTGSQDRQAGALSGIKQNCPAFKNAIVLGHIVDEKGEKMSKSKGNVVDPWTVLNIQGADALRWYLYSSSPSDSTKRFSQALVEDTLRDFFMTLWNTYSFLVLYANLDKPDLTCTIPVTERPAIDRWLVSKTNALIRDVTDKLDAYDPTAASRIIRDFVVNDLSNWYVRRNRRRFWKSTSDKPGTACAKSERDKLSAYKTLYDTLVTVTQLMAPMAPFMSEHIYQNLVLSLYPNEPESVHLANWPQWDATSIDDSLMRDMNVLVRLVELGRAARATAGVKTRQPLPEVLVRVQSEAELAGLKNLEDLLKEELNVKSVTYLDVTADFVEYSVKPNLPLLGKRLGRLLPAFKKVLETFDKGKIVRNIREGKETVFELDGKLYNFEPEAFLLQAQSPDNYVALEEYGYLAAINTQLTPELIQEGLIRDTIRLLQNARKQAKLEVSARIDLGIKTSGAVLEALKVHLELVKNEVLAKNIDFDELENADYREQIDVNGTPLIISFNKTS</sequence>
<evidence type="ECO:0000256" key="8">
    <source>
        <dbReference type="ARBA" id="ARBA00022741"/>
    </source>
</evidence>
<dbReference type="SUPFAM" id="SSF50677">
    <property type="entry name" value="ValRS/IleRS/LeuRS editing domain"/>
    <property type="match status" value="1"/>
</dbReference>
<evidence type="ECO:0000256" key="15">
    <source>
        <dbReference type="HAMAP-Rule" id="MF_02003"/>
    </source>
</evidence>